<evidence type="ECO:0000313" key="6">
    <source>
        <dbReference type="Proteomes" id="UP000256845"/>
    </source>
</evidence>
<evidence type="ECO:0000259" key="2">
    <source>
        <dbReference type="PROSITE" id="PS50113"/>
    </source>
</evidence>
<dbReference type="SMART" id="SM00091">
    <property type="entry name" value="PAS"/>
    <property type="match status" value="2"/>
</dbReference>
<reference evidence="5 6" key="1">
    <citation type="submission" date="2018-07" db="EMBL/GenBank/DDBJ databases">
        <title>Genomic Encyclopedia of Type Strains, Phase III (KMG-III): the genomes of soil and plant-associated and newly described type strains.</title>
        <authorList>
            <person name="Whitman W."/>
        </authorList>
    </citation>
    <scope>NUCLEOTIDE SEQUENCE [LARGE SCALE GENOMIC DNA]</scope>
    <source>
        <strain evidence="5 6">CECT 8488</strain>
    </source>
</reference>
<evidence type="ECO:0000259" key="1">
    <source>
        <dbReference type="PROSITE" id="PS50112"/>
    </source>
</evidence>
<evidence type="ECO:0000313" key="5">
    <source>
        <dbReference type="EMBL" id="RED53451.1"/>
    </source>
</evidence>
<dbReference type="CDD" id="cd00130">
    <property type="entry name" value="PAS"/>
    <property type="match status" value="2"/>
</dbReference>
<dbReference type="PROSITE" id="PS50887">
    <property type="entry name" value="GGDEF"/>
    <property type="match status" value="1"/>
</dbReference>
<dbReference type="PROSITE" id="PS50883">
    <property type="entry name" value="EAL"/>
    <property type="match status" value="1"/>
</dbReference>
<dbReference type="Pfam" id="PF00990">
    <property type="entry name" value="GGDEF"/>
    <property type="match status" value="1"/>
</dbReference>
<dbReference type="Pfam" id="PF08447">
    <property type="entry name" value="PAS_3"/>
    <property type="match status" value="1"/>
</dbReference>
<dbReference type="PANTHER" id="PTHR44757:SF2">
    <property type="entry name" value="BIOFILM ARCHITECTURE MAINTENANCE PROTEIN MBAA"/>
    <property type="match status" value="1"/>
</dbReference>
<dbReference type="Pfam" id="PF00563">
    <property type="entry name" value="EAL"/>
    <property type="match status" value="1"/>
</dbReference>
<dbReference type="Gene3D" id="2.10.70.100">
    <property type="match status" value="1"/>
</dbReference>
<dbReference type="EMBL" id="QRDW01000001">
    <property type="protein sequence ID" value="RED53451.1"/>
    <property type="molecule type" value="Genomic_DNA"/>
</dbReference>
<dbReference type="SMART" id="SM00086">
    <property type="entry name" value="PAC"/>
    <property type="match status" value="1"/>
</dbReference>
<evidence type="ECO:0000259" key="3">
    <source>
        <dbReference type="PROSITE" id="PS50883"/>
    </source>
</evidence>
<name>A0A3D9HVP0_9PROT</name>
<dbReference type="SUPFAM" id="SSF55073">
    <property type="entry name" value="Nucleotide cyclase"/>
    <property type="match status" value="1"/>
</dbReference>
<dbReference type="NCBIfam" id="TIGR00229">
    <property type="entry name" value="sensory_box"/>
    <property type="match status" value="1"/>
</dbReference>
<keyword evidence="6" id="KW-1185">Reference proteome</keyword>
<protein>
    <submittedName>
        <fullName evidence="5">PAS domain S-box-containing protein/diguanylate cyclase (GGDEF)-like protein</fullName>
    </submittedName>
</protein>
<dbReference type="InterPro" id="IPR013655">
    <property type="entry name" value="PAS_fold_3"/>
</dbReference>
<dbReference type="AlphaFoldDB" id="A0A3D9HVP0"/>
<dbReference type="InterPro" id="IPR000014">
    <property type="entry name" value="PAS"/>
</dbReference>
<dbReference type="InterPro" id="IPR001633">
    <property type="entry name" value="EAL_dom"/>
</dbReference>
<dbReference type="SMART" id="SM00267">
    <property type="entry name" value="GGDEF"/>
    <property type="match status" value="1"/>
</dbReference>
<dbReference type="SUPFAM" id="SSF55785">
    <property type="entry name" value="PYP-like sensor domain (PAS domain)"/>
    <property type="match status" value="2"/>
</dbReference>
<feature type="domain" description="PAC" evidence="2">
    <location>
        <begin position="235"/>
        <end position="287"/>
    </location>
</feature>
<dbReference type="SMART" id="SM00052">
    <property type="entry name" value="EAL"/>
    <property type="match status" value="1"/>
</dbReference>
<feature type="domain" description="GGDEF" evidence="4">
    <location>
        <begin position="319"/>
        <end position="455"/>
    </location>
</feature>
<comment type="caution">
    <text evidence="5">The sequence shown here is derived from an EMBL/GenBank/DDBJ whole genome shotgun (WGS) entry which is preliminary data.</text>
</comment>
<dbReference type="SUPFAM" id="SSF141868">
    <property type="entry name" value="EAL domain-like"/>
    <property type="match status" value="1"/>
</dbReference>
<dbReference type="InterPro" id="IPR035965">
    <property type="entry name" value="PAS-like_dom_sf"/>
</dbReference>
<dbReference type="NCBIfam" id="TIGR00254">
    <property type="entry name" value="GGDEF"/>
    <property type="match status" value="1"/>
</dbReference>
<gene>
    <name evidence="5" type="ORF">DFP90_101240</name>
</gene>
<dbReference type="Gene3D" id="3.30.70.270">
    <property type="match status" value="1"/>
</dbReference>
<dbReference type="PANTHER" id="PTHR44757">
    <property type="entry name" value="DIGUANYLATE CYCLASE DGCP"/>
    <property type="match status" value="1"/>
</dbReference>
<dbReference type="PROSITE" id="PS50112">
    <property type="entry name" value="PAS"/>
    <property type="match status" value="1"/>
</dbReference>
<feature type="domain" description="EAL" evidence="3">
    <location>
        <begin position="464"/>
        <end position="718"/>
    </location>
</feature>
<dbReference type="InterPro" id="IPR029787">
    <property type="entry name" value="Nucleotide_cyclase"/>
</dbReference>
<dbReference type="Proteomes" id="UP000256845">
    <property type="component" value="Unassembled WGS sequence"/>
</dbReference>
<dbReference type="Gene3D" id="3.20.20.450">
    <property type="entry name" value="EAL domain"/>
    <property type="match status" value="1"/>
</dbReference>
<dbReference type="PROSITE" id="PS50113">
    <property type="entry name" value="PAC"/>
    <property type="match status" value="1"/>
</dbReference>
<dbReference type="InterPro" id="IPR052155">
    <property type="entry name" value="Biofilm_reg_signaling"/>
</dbReference>
<dbReference type="CDD" id="cd01949">
    <property type="entry name" value="GGDEF"/>
    <property type="match status" value="1"/>
</dbReference>
<sequence length="721" mass="81270">MEVSDLWDDQKTAISFASHQQEVGEILDIMPVGLLVQNRHSILYSNCEAARLLGCSQQELVGKHCMDFISGKVRERLISRFMGLFHGGDTLRETGLKIKAADNGRNIIQFVAGTLPSAEGELVQVFIQDLSYLTELEKDISARKRAEKALQHQTAVLEEQQADFRVAQKLGKIGSYKWDVICNHLVWSDELYRILGYDPAKMVPTMHALRDVVDDQDAALLLSALEKLEKSGVELSEQYRIKDVDGEEHWVHERAVATFTASGELSLIRGTIQDVTNRKLREDYIRQQTYFDQQTGLPNRQSLHDKLSELCAGPHRRGSKVYVIQVVIEDFRRIYDAMGVGAENKLIDMLAPRLRSCVPECYMLARLEGGEFMIVMDGIREVKEVEACIHRIQSILCLPMELETRRVALTSSIGVASFPDDGDTADALLQYVDTATTVAASGGLRSKSSVSLFNRAMADDIARRLDMEHLLWQGMQNQEFEMYFQPQIDMQNGQICGAEALIRWHSATLGPVSPAEFIPIAEETGLIIELGKWILAEACRVTRTCLDLVDDSFRMGVNVSPVQFQDRDLPRQIARCIEQFELPADSLEVEITEGVLIDPSLDSHELLPKIKALGVHLSLDDFGTGYSSISYLQRMKFDTLKVDQSFVRDICTDSDTRVIVRSIVAMAKRLSMSVIMEGVEEQAQYELLRSFNSDRSQGYFHAKPMPEQDFLEFARTIAAER</sequence>
<dbReference type="Pfam" id="PF13426">
    <property type="entry name" value="PAS_9"/>
    <property type="match status" value="1"/>
</dbReference>
<dbReference type="InterPro" id="IPR000700">
    <property type="entry name" value="PAS-assoc_C"/>
</dbReference>
<dbReference type="CDD" id="cd01948">
    <property type="entry name" value="EAL"/>
    <property type="match status" value="1"/>
</dbReference>
<dbReference type="InterPro" id="IPR043128">
    <property type="entry name" value="Rev_trsase/Diguanyl_cyclase"/>
</dbReference>
<dbReference type="InterPro" id="IPR000160">
    <property type="entry name" value="GGDEF_dom"/>
</dbReference>
<feature type="domain" description="PAS" evidence="1">
    <location>
        <begin position="42"/>
        <end position="88"/>
    </location>
</feature>
<evidence type="ECO:0000259" key="4">
    <source>
        <dbReference type="PROSITE" id="PS50887"/>
    </source>
</evidence>
<dbReference type="InterPro" id="IPR001610">
    <property type="entry name" value="PAC"/>
</dbReference>
<dbReference type="Gene3D" id="3.30.450.20">
    <property type="entry name" value="PAS domain"/>
    <property type="match status" value="2"/>
</dbReference>
<dbReference type="InterPro" id="IPR035919">
    <property type="entry name" value="EAL_sf"/>
</dbReference>
<organism evidence="5 6">
    <name type="scientific">Aestuariispira insulae</name>
    <dbReference type="NCBI Taxonomy" id="1461337"/>
    <lineage>
        <taxon>Bacteria</taxon>
        <taxon>Pseudomonadati</taxon>
        <taxon>Pseudomonadota</taxon>
        <taxon>Alphaproteobacteria</taxon>
        <taxon>Rhodospirillales</taxon>
        <taxon>Kiloniellaceae</taxon>
        <taxon>Aestuariispira</taxon>
    </lineage>
</organism>
<proteinExistence type="predicted"/>
<accession>A0A3D9HVP0</accession>